<dbReference type="Proteomes" id="UP000823561">
    <property type="component" value="Chromosome 22"/>
</dbReference>
<organism evidence="2 3">
    <name type="scientific">Alosa alosa</name>
    <name type="common">allis shad</name>
    <dbReference type="NCBI Taxonomy" id="278164"/>
    <lineage>
        <taxon>Eukaryota</taxon>
        <taxon>Metazoa</taxon>
        <taxon>Chordata</taxon>
        <taxon>Craniata</taxon>
        <taxon>Vertebrata</taxon>
        <taxon>Euteleostomi</taxon>
        <taxon>Actinopterygii</taxon>
        <taxon>Neopterygii</taxon>
        <taxon>Teleostei</taxon>
        <taxon>Clupei</taxon>
        <taxon>Clupeiformes</taxon>
        <taxon>Clupeoidei</taxon>
        <taxon>Clupeidae</taxon>
        <taxon>Alosa</taxon>
    </lineage>
</organism>
<accession>A0AAV6FJU0</accession>
<evidence type="ECO:0000256" key="1">
    <source>
        <dbReference type="SAM" id="MobiDB-lite"/>
    </source>
</evidence>
<feature type="compositionally biased region" description="Basic residues" evidence="1">
    <location>
        <begin position="71"/>
        <end position="83"/>
    </location>
</feature>
<protein>
    <submittedName>
        <fullName evidence="2">Uncharacterized protein</fullName>
    </submittedName>
</protein>
<feature type="region of interest" description="Disordered" evidence="1">
    <location>
        <begin position="58"/>
        <end position="87"/>
    </location>
</feature>
<dbReference type="EMBL" id="JADWDJ010000022">
    <property type="protein sequence ID" value="KAG5262973.1"/>
    <property type="molecule type" value="Genomic_DNA"/>
</dbReference>
<comment type="caution">
    <text evidence="2">The sequence shown here is derived from an EMBL/GenBank/DDBJ whole genome shotgun (WGS) entry which is preliminary data.</text>
</comment>
<evidence type="ECO:0000313" key="3">
    <source>
        <dbReference type="Proteomes" id="UP000823561"/>
    </source>
</evidence>
<sequence>MLSLLSHCKANPPMSISKEEEKSAQQLCVCVTRRLFQHGKWEGCWNVAWEHRGSLPPRSTQTGVLPSHAVSHTHTHTHTHKPSLHQPPLTEINSRHSAVTGGCLTLSPHTRCDCVTAQHSTQHNTAQHSTAQHNSLTQERLDNAQRLSGVGTAEREDSKQKREAQPCALWIGDQLGKRGR</sequence>
<proteinExistence type="predicted"/>
<evidence type="ECO:0000313" key="2">
    <source>
        <dbReference type="EMBL" id="KAG5262973.1"/>
    </source>
</evidence>
<name>A0AAV6FJU0_9TELE</name>
<dbReference type="AlphaFoldDB" id="A0AAV6FJU0"/>
<gene>
    <name evidence="2" type="ORF">AALO_G00281050</name>
</gene>
<keyword evidence="3" id="KW-1185">Reference proteome</keyword>
<reference evidence="2" key="1">
    <citation type="submission" date="2020-10" db="EMBL/GenBank/DDBJ databases">
        <title>Chromosome-scale genome assembly of the Allis shad, Alosa alosa.</title>
        <authorList>
            <person name="Margot Z."/>
            <person name="Christophe K."/>
            <person name="Cabau C."/>
            <person name="Louis A."/>
            <person name="Berthelot C."/>
            <person name="Parey E."/>
            <person name="Roest Crollius H."/>
            <person name="Montfort J."/>
            <person name="Robinson-Rechavi M."/>
            <person name="Bucao C."/>
            <person name="Bouchez O."/>
            <person name="Gislard M."/>
            <person name="Lluch J."/>
            <person name="Milhes M."/>
            <person name="Lampietro C."/>
            <person name="Lopez Roques C."/>
            <person name="Donnadieu C."/>
            <person name="Braasch I."/>
            <person name="Desvignes T."/>
            <person name="Postlethwait J."/>
            <person name="Bobe J."/>
            <person name="Guiguen Y."/>
        </authorList>
    </citation>
    <scope>NUCLEOTIDE SEQUENCE</scope>
    <source>
        <strain evidence="2">M-15738</strain>
        <tissue evidence="2">Blood</tissue>
    </source>
</reference>